<dbReference type="InterPro" id="IPR008984">
    <property type="entry name" value="SMAD_FHA_dom_sf"/>
</dbReference>
<evidence type="ECO:0000256" key="3">
    <source>
        <dbReference type="ARBA" id="ARBA00023125"/>
    </source>
</evidence>
<dbReference type="VEuPathDB" id="FungiDB:AMAG_02766"/>
<feature type="DNA-binding region" description="Fork-head" evidence="6">
    <location>
        <begin position="419"/>
        <end position="517"/>
    </location>
</feature>
<dbReference type="SMART" id="SM00339">
    <property type="entry name" value="FH"/>
    <property type="match status" value="1"/>
</dbReference>
<protein>
    <recommendedName>
        <fullName evidence="12">Fork-head domain-containing protein</fullName>
    </recommendedName>
</protein>
<evidence type="ECO:0000256" key="1">
    <source>
        <dbReference type="ARBA" id="ARBA00004123"/>
    </source>
</evidence>
<feature type="compositionally biased region" description="Basic and acidic residues" evidence="7">
    <location>
        <begin position="179"/>
        <end position="189"/>
    </location>
</feature>
<feature type="region of interest" description="Disordered" evidence="7">
    <location>
        <begin position="874"/>
        <end position="904"/>
    </location>
</feature>
<dbReference type="Proteomes" id="UP000054350">
    <property type="component" value="Unassembled WGS sequence"/>
</dbReference>
<feature type="region of interest" description="Disordered" evidence="7">
    <location>
        <begin position="14"/>
        <end position="42"/>
    </location>
</feature>
<proteinExistence type="predicted"/>
<dbReference type="InterPro" id="IPR036390">
    <property type="entry name" value="WH_DNA-bd_sf"/>
</dbReference>
<evidence type="ECO:0000259" key="9">
    <source>
        <dbReference type="PROSITE" id="PS50039"/>
    </source>
</evidence>
<dbReference type="InterPro" id="IPR001766">
    <property type="entry name" value="Fork_head_dom"/>
</dbReference>
<feature type="compositionally biased region" description="Polar residues" evidence="7">
    <location>
        <begin position="893"/>
        <end position="904"/>
    </location>
</feature>
<dbReference type="Gene3D" id="2.60.200.20">
    <property type="match status" value="1"/>
</dbReference>
<evidence type="ECO:0000256" key="2">
    <source>
        <dbReference type="ARBA" id="ARBA00023015"/>
    </source>
</evidence>
<dbReference type="Gene3D" id="1.10.10.10">
    <property type="entry name" value="Winged helix-like DNA-binding domain superfamily/Winged helix DNA-binding domain"/>
    <property type="match status" value="1"/>
</dbReference>
<evidence type="ECO:0000313" key="10">
    <source>
        <dbReference type="EMBL" id="KNE57006.1"/>
    </source>
</evidence>
<evidence type="ECO:0000313" key="11">
    <source>
        <dbReference type="Proteomes" id="UP000054350"/>
    </source>
</evidence>
<feature type="domain" description="Fork-head" evidence="9">
    <location>
        <begin position="419"/>
        <end position="517"/>
    </location>
</feature>
<dbReference type="PROSITE" id="PS00657">
    <property type="entry name" value="FORK_HEAD_1"/>
    <property type="match status" value="1"/>
</dbReference>
<name>A0A0L0S3M7_ALLM3</name>
<evidence type="ECO:0000256" key="4">
    <source>
        <dbReference type="ARBA" id="ARBA00023163"/>
    </source>
</evidence>
<dbReference type="CDD" id="cd00059">
    <property type="entry name" value="FH_FOX"/>
    <property type="match status" value="1"/>
</dbReference>
<dbReference type="PROSITE" id="PS00658">
    <property type="entry name" value="FORK_HEAD_2"/>
    <property type="match status" value="1"/>
</dbReference>
<feature type="compositionally biased region" description="Acidic residues" evidence="7">
    <location>
        <begin position="233"/>
        <end position="244"/>
    </location>
</feature>
<feature type="compositionally biased region" description="Low complexity" evidence="7">
    <location>
        <begin position="805"/>
        <end position="831"/>
    </location>
</feature>
<reference evidence="11" key="2">
    <citation type="submission" date="2009-11" db="EMBL/GenBank/DDBJ databases">
        <title>The Genome Sequence of Allomyces macrogynus strain ATCC 38327.</title>
        <authorList>
            <consortium name="The Broad Institute Genome Sequencing Platform"/>
            <person name="Russ C."/>
            <person name="Cuomo C."/>
            <person name="Shea T."/>
            <person name="Young S.K."/>
            <person name="Zeng Q."/>
            <person name="Koehrsen M."/>
            <person name="Haas B."/>
            <person name="Borodovsky M."/>
            <person name="Guigo R."/>
            <person name="Alvarado L."/>
            <person name="Berlin A."/>
            <person name="Borenstein D."/>
            <person name="Chen Z."/>
            <person name="Engels R."/>
            <person name="Freedman E."/>
            <person name="Gellesch M."/>
            <person name="Goldberg J."/>
            <person name="Griggs A."/>
            <person name="Gujja S."/>
            <person name="Heiman D."/>
            <person name="Hepburn T."/>
            <person name="Howarth C."/>
            <person name="Jen D."/>
            <person name="Larson L."/>
            <person name="Lewis B."/>
            <person name="Mehta T."/>
            <person name="Park D."/>
            <person name="Pearson M."/>
            <person name="Roberts A."/>
            <person name="Saif S."/>
            <person name="Shenoy N."/>
            <person name="Sisk P."/>
            <person name="Stolte C."/>
            <person name="Sykes S."/>
            <person name="Walk T."/>
            <person name="White J."/>
            <person name="Yandava C."/>
            <person name="Burger G."/>
            <person name="Gray M.W."/>
            <person name="Holland P.W.H."/>
            <person name="King N."/>
            <person name="Lang F.B.F."/>
            <person name="Roger A.J."/>
            <person name="Ruiz-Trillo I."/>
            <person name="Lander E."/>
            <person name="Nusbaum C."/>
        </authorList>
    </citation>
    <scope>NUCLEOTIDE SEQUENCE [LARGE SCALE GENOMIC DNA]</scope>
    <source>
        <strain evidence="11">ATCC 38327</strain>
    </source>
</reference>
<keyword evidence="5 6" id="KW-0539">Nucleus</keyword>
<comment type="subcellular location">
    <subcellularLocation>
        <location evidence="1 6">Nucleus</location>
    </subcellularLocation>
</comment>
<dbReference type="GO" id="GO:0000981">
    <property type="term" value="F:DNA-binding transcription factor activity, RNA polymerase II-specific"/>
    <property type="evidence" value="ECO:0007669"/>
    <property type="project" value="TreeGrafter"/>
</dbReference>
<accession>A0A0L0S3M7</accession>
<dbReference type="Pfam" id="PF00250">
    <property type="entry name" value="Forkhead"/>
    <property type="match status" value="1"/>
</dbReference>
<dbReference type="SMART" id="SM00240">
    <property type="entry name" value="FHA"/>
    <property type="match status" value="1"/>
</dbReference>
<dbReference type="InterPro" id="IPR000253">
    <property type="entry name" value="FHA_dom"/>
</dbReference>
<dbReference type="InterPro" id="IPR018122">
    <property type="entry name" value="TF_fork_head_CS_1"/>
</dbReference>
<dbReference type="PROSITE" id="PS50006">
    <property type="entry name" value="FHA_DOMAIN"/>
    <property type="match status" value="1"/>
</dbReference>
<dbReference type="InterPro" id="IPR036388">
    <property type="entry name" value="WH-like_DNA-bd_sf"/>
</dbReference>
<reference evidence="10 11" key="1">
    <citation type="submission" date="2009-11" db="EMBL/GenBank/DDBJ databases">
        <title>Annotation of Allomyces macrogynus ATCC 38327.</title>
        <authorList>
            <consortium name="The Broad Institute Genome Sequencing Platform"/>
            <person name="Russ C."/>
            <person name="Cuomo C."/>
            <person name="Burger G."/>
            <person name="Gray M.W."/>
            <person name="Holland P.W.H."/>
            <person name="King N."/>
            <person name="Lang F.B.F."/>
            <person name="Roger A.J."/>
            <person name="Ruiz-Trillo I."/>
            <person name="Young S.K."/>
            <person name="Zeng Q."/>
            <person name="Gargeya S."/>
            <person name="Fitzgerald M."/>
            <person name="Haas B."/>
            <person name="Abouelleil A."/>
            <person name="Alvarado L."/>
            <person name="Arachchi H.M."/>
            <person name="Berlin A."/>
            <person name="Chapman S.B."/>
            <person name="Gearin G."/>
            <person name="Goldberg J."/>
            <person name="Griggs A."/>
            <person name="Gujja S."/>
            <person name="Hansen M."/>
            <person name="Heiman D."/>
            <person name="Howarth C."/>
            <person name="Larimer J."/>
            <person name="Lui A."/>
            <person name="MacDonald P.J.P."/>
            <person name="McCowen C."/>
            <person name="Montmayeur A."/>
            <person name="Murphy C."/>
            <person name="Neiman D."/>
            <person name="Pearson M."/>
            <person name="Priest M."/>
            <person name="Roberts A."/>
            <person name="Saif S."/>
            <person name="Shea T."/>
            <person name="Sisk P."/>
            <person name="Stolte C."/>
            <person name="Sykes S."/>
            <person name="Wortman J."/>
            <person name="Nusbaum C."/>
            <person name="Birren B."/>
        </authorList>
    </citation>
    <scope>NUCLEOTIDE SEQUENCE [LARGE SCALE GENOMIC DNA]</scope>
    <source>
        <strain evidence="10 11">ATCC 38327</strain>
    </source>
</reference>
<evidence type="ECO:0000256" key="7">
    <source>
        <dbReference type="SAM" id="MobiDB-lite"/>
    </source>
</evidence>
<feature type="region of interest" description="Disordered" evidence="7">
    <location>
        <begin position="176"/>
        <end position="296"/>
    </location>
</feature>
<organism evidence="10 11">
    <name type="scientific">Allomyces macrogynus (strain ATCC 38327)</name>
    <name type="common">Allomyces javanicus var. macrogynus</name>
    <dbReference type="NCBI Taxonomy" id="578462"/>
    <lineage>
        <taxon>Eukaryota</taxon>
        <taxon>Fungi</taxon>
        <taxon>Fungi incertae sedis</taxon>
        <taxon>Blastocladiomycota</taxon>
        <taxon>Blastocladiomycetes</taxon>
        <taxon>Blastocladiales</taxon>
        <taxon>Blastocladiaceae</taxon>
        <taxon>Allomyces</taxon>
    </lineage>
</organism>
<dbReference type="GO" id="GO:0000978">
    <property type="term" value="F:RNA polymerase II cis-regulatory region sequence-specific DNA binding"/>
    <property type="evidence" value="ECO:0007669"/>
    <property type="project" value="TreeGrafter"/>
</dbReference>
<feature type="region of interest" description="Disordered" evidence="7">
    <location>
        <begin position="791"/>
        <end position="844"/>
    </location>
</feature>
<dbReference type="InterPro" id="IPR030456">
    <property type="entry name" value="TF_fork_head_CS_2"/>
</dbReference>
<dbReference type="PROSITE" id="PS50039">
    <property type="entry name" value="FORK_HEAD_3"/>
    <property type="match status" value="1"/>
</dbReference>
<keyword evidence="11" id="KW-1185">Reference proteome</keyword>
<dbReference type="EMBL" id="GG745331">
    <property type="protein sequence ID" value="KNE57006.1"/>
    <property type="molecule type" value="Genomic_DNA"/>
</dbReference>
<keyword evidence="2" id="KW-0805">Transcription regulation</keyword>
<evidence type="ECO:0000259" key="8">
    <source>
        <dbReference type="PROSITE" id="PS50006"/>
    </source>
</evidence>
<keyword evidence="3 6" id="KW-0238">DNA-binding</keyword>
<dbReference type="PANTHER" id="PTHR45881">
    <property type="entry name" value="CHECKPOINT SUPPRESSOR 1-LIKE, ISOFORM A-RELATED"/>
    <property type="match status" value="1"/>
</dbReference>
<feature type="compositionally biased region" description="Basic residues" evidence="7">
    <location>
        <begin position="220"/>
        <end position="229"/>
    </location>
</feature>
<evidence type="ECO:0000256" key="5">
    <source>
        <dbReference type="ARBA" id="ARBA00023242"/>
    </source>
</evidence>
<dbReference type="CDD" id="cd22701">
    <property type="entry name" value="FHA_FKH1-like"/>
    <property type="match status" value="1"/>
</dbReference>
<dbReference type="SUPFAM" id="SSF49879">
    <property type="entry name" value="SMAD/FHA domain"/>
    <property type="match status" value="1"/>
</dbReference>
<sequence>MDADDVAALGVPPADLLGAGATDTNHPPLRVAEQYPRGPDDEPQISAYAKLAGHTWTYFITKTVITIGRASEVEEDPDVDLGPTKTVSRRHAVIQFNHATAGWEVAVTGRNGLKVNGTVFKPADPPVALHHGDKIWIGGEEFIFWLPTNPADAANDDAPADEDALAADFIAAEEGTDDDLCRDHDHDHDGDDDGTYDPGALFEHSYDEPALVEQPPAPKPRAKKWGRRRATQDDEVEADEDAAEAEAATPVPRTTKRTRGASKKKTAAARPSDGAPTKRVSARKGSKRAAEHDAKSAEVDVDELPLMTRPNKRARAAAVAAAATIAAAAGAGASSDPFAEATQVDVANLDLNNDLDLLDFEQHMAETAEHDNVPMDLINYEPRFPSPPAFESLTPAAIRADFMRRRSVDYSDDRFRDIKPPYSYATLIAEAINSSDIKAMSLSEIYQFISDQYAYFRHATHSWQNSVRHNLSLNRAFQKVARPTSAAVPKGKGCLWRIDPAHAHELTDEPKRPKRKAAELYGLDANGNSALTANYPQHPPIPMHPALAGEFGPYGPMYSNNFPVFPPAPAPVLAHLAHPFAPPPGFPLPQPQLPEAVLAVTGATAITTPASTSAPSLSSAVLLPPVPVVTTPAPLSTLASLSAALPLVPAPPIPHVPAPPQAPAPAPLAAVDDVVPVHAATRPYRSYYSLYHTTPDLMQLPTPASIMNSLPKVFKTFHTMDLPPPTDAPELVLGDFLNRGSFARIGTELNLTKDQVKQNHAAAVAAAAASGDVVAFTPQMLPPQRRSVVLAQAASRPSVGRGGARSRNGQASRSGGGSRAASTASAAWSASGHGGARAPSTARTIGSRSVLLHPSTMRDHPDANVLQFTLTAPTPAVETPSPSAGLGPRPAASASTSSLPMTGTPTTAAQFAAMTTGPATTAFLAVPLTTTAAAPVPATTIPSNPARSGIVAPPRPVAPIPRAFPPPPGIPPVPGIAAPPQPFFAPRPPTMYSPSPYTPYYTPAPPYGAFGVAGYYARMFAQQQLLAQQQQQVRPPPPAIPTGEPSLGAPPGIPPSTGAGLVVQTAARPPAPPTNVGTVGLGGGDVTQPSATSA</sequence>
<keyword evidence="4" id="KW-0804">Transcription</keyword>
<evidence type="ECO:0000256" key="6">
    <source>
        <dbReference type="PROSITE-ProRule" id="PRU00089"/>
    </source>
</evidence>
<feature type="compositionally biased region" description="Basic residues" evidence="7">
    <location>
        <begin position="254"/>
        <end position="267"/>
    </location>
</feature>
<dbReference type="AlphaFoldDB" id="A0A0L0S3M7"/>
<dbReference type="eggNOG" id="KOG2294">
    <property type="taxonomic scope" value="Eukaryota"/>
</dbReference>
<dbReference type="PANTHER" id="PTHR45881:SF1">
    <property type="entry name" value="FORK HEAD PROTEIN HOMOLOG 2"/>
    <property type="match status" value="1"/>
</dbReference>
<dbReference type="STRING" id="578462.A0A0L0S3M7"/>
<dbReference type="Pfam" id="PF00498">
    <property type="entry name" value="FHA"/>
    <property type="match status" value="1"/>
</dbReference>
<gene>
    <name evidence="10" type="ORF">AMAG_02766</name>
</gene>
<dbReference type="PRINTS" id="PR00053">
    <property type="entry name" value="FORKHEAD"/>
</dbReference>
<feature type="domain" description="FHA" evidence="8">
    <location>
        <begin position="65"/>
        <end position="120"/>
    </location>
</feature>
<dbReference type="GO" id="GO:0005634">
    <property type="term" value="C:nucleus"/>
    <property type="evidence" value="ECO:0007669"/>
    <property type="project" value="UniProtKB-SubCell"/>
</dbReference>
<dbReference type="SUPFAM" id="SSF46785">
    <property type="entry name" value="Winged helix' DNA-binding domain"/>
    <property type="match status" value="1"/>
</dbReference>
<feature type="region of interest" description="Disordered" evidence="7">
    <location>
        <begin position="1027"/>
        <end position="1094"/>
    </location>
</feature>
<evidence type="ECO:0008006" key="12">
    <source>
        <dbReference type="Google" id="ProtNLM"/>
    </source>
</evidence>
<dbReference type="OrthoDB" id="5954824at2759"/>